<dbReference type="GO" id="GO:0009103">
    <property type="term" value="P:lipopolysaccharide biosynthetic process"/>
    <property type="evidence" value="ECO:0007669"/>
    <property type="project" value="TreeGrafter"/>
</dbReference>
<name>A0A0G1RI87_9BACT</name>
<dbReference type="GO" id="GO:0016757">
    <property type="term" value="F:glycosyltransferase activity"/>
    <property type="evidence" value="ECO:0007669"/>
    <property type="project" value="InterPro"/>
</dbReference>
<sequence length="473" mass="55001">MRATIKTNEGILPYYATRVKRVMLTRLVEILIPNIFRFAAANRVGYISVNSRLVANSSTTAIVWMRMRVGYVSFRIAGTDGVSLEAERWRKILLRMGHEVTFVAGELDRVGLLVPSLHFTHPEVYRVHQLVIENNLSYKRVEREIFALAGVIEGDLRQLFRMHKFDRLIVANVFSLPMHFPLAVALERVITEYKIPTVARNHDFWWERHRYLKSHCFEFFQRFFPPPGELIQQVTINSIAQKELRRRLGIHSIVIGDCFDFESQMNRRDEFNSKWRQDFSIRETDIVFLQATRIVERKQIELAMDLVSRLGDARVILVLTGYAGDERGEYLEKLREYSQKAGIRTKYIGSRVNSARCIRGGKRVFTLWDCFVNCNWVTYPSAVEGFGNQFIEAVYYKKPIFVNRYPVYQADIEPLGFQTVAINRKVTETATKKVVKWLANPKLVAKVVEKNFQIGKKYFSFEATAKKLKGLGF</sequence>
<dbReference type="PANTHER" id="PTHR46401">
    <property type="entry name" value="GLYCOSYLTRANSFERASE WBBK-RELATED"/>
    <property type="match status" value="1"/>
</dbReference>
<proteinExistence type="predicted"/>
<dbReference type="Pfam" id="PF00534">
    <property type="entry name" value="Glycos_transf_1"/>
    <property type="match status" value="1"/>
</dbReference>
<dbReference type="AlphaFoldDB" id="A0A0G1RI87"/>
<gene>
    <name evidence="3" type="ORF">UX78_C0001G0082</name>
</gene>
<dbReference type="SUPFAM" id="SSF53756">
    <property type="entry name" value="UDP-Glycosyltransferase/glycogen phosphorylase"/>
    <property type="match status" value="1"/>
</dbReference>
<organism evidence="3 4">
    <name type="scientific">Candidatus Amesbacteria bacterium GW2011_GWA2_47_11</name>
    <dbReference type="NCBI Taxonomy" id="1618357"/>
    <lineage>
        <taxon>Bacteria</taxon>
        <taxon>Candidatus Amesiibacteriota</taxon>
    </lineage>
</organism>
<accession>A0A0G1RI87</accession>
<dbReference type="InterPro" id="IPR001296">
    <property type="entry name" value="Glyco_trans_1"/>
</dbReference>
<evidence type="ECO:0000313" key="4">
    <source>
        <dbReference type="Proteomes" id="UP000034607"/>
    </source>
</evidence>
<dbReference type="EMBL" id="LCNM01000001">
    <property type="protein sequence ID" value="KKU57029.1"/>
    <property type="molecule type" value="Genomic_DNA"/>
</dbReference>
<reference evidence="3 4" key="1">
    <citation type="journal article" date="2015" name="Nature">
        <title>rRNA introns, odd ribosomes, and small enigmatic genomes across a large radiation of phyla.</title>
        <authorList>
            <person name="Brown C.T."/>
            <person name="Hug L.A."/>
            <person name="Thomas B.C."/>
            <person name="Sharon I."/>
            <person name="Castelle C.J."/>
            <person name="Singh A."/>
            <person name="Wilkins M.J."/>
            <person name="Williams K.H."/>
            <person name="Banfield J.F."/>
        </authorList>
    </citation>
    <scope>NUCLEOTIDE SEQUENCE [LARGE SCALE GENOMIC DNA]</scope>
</reference>
<comment type="caution">
    <text evidence="3">The sequence shown here is derived from an EMBL/GenBank/DDBJ whole genome shotgun (WGS) entry which is preliminary data.</text>
</comment>
<dbReference type="Proteomes" id="UP000034607">
    <property type="component" value="Unassembled WGS sequence"/>
</dbReference>
<protein>
    <submittedName>
        <fullName evidence="3">Glycosyl transferase group 1</fullName>
    </submittedName>
</protein>
<keyword evidence="1 3" id="KW-0808">Transferase</keyword>
<dbReference type="Gene3D" id="3.40.50.2000">
    <property type="entry name" value="Glycogen Phosphorylase B"/>
    <property type="match status" value="2"/>
</dbReference>
<evidence type="ECO:0000313" key="3">
    <source>
        <dbReference type="EMBL" id="KKU57029.1"/>
    </source>
</evidence>
<evidence type="ECO:0000256" key="1">
    <source>
        <dbReference type="ARBA" id="ARBA00022679"/>
    </source>
</evidence>
<feature type="domain" description="Glycosyl transferase family 1" evidence="2">
    <location>
        <begin position="273"/>
        <end position="450"/>
    </location>
</feature>
<dbReference type="PATRIC" id="fig|1618357.3.peg.86"/>
<dbReference type="PANTHER" id="PTHR46401:SF2">
    <property type="entry name" value="GLYCOSYLTRANSFERASE WBBK-RELATED"/>
    <property type="match status" value="1"/>
</dbReference>
<evidence type="ECO:0000259" key="2">
    <source>
        <dbReference type="Pfam" id="PF00534"/>
    </source>
</evidence>